<dbReference type="PANTHER" id="PTHR11240:SF22">
    <property type="entry name" value="RIBONUCLEASE T2"/>
    <property type="match status" value="1"/>
</dbReference>
<dbReference type="AlphaFoldDB" id="A0AAD3DBV0"/>
<accession>A0AAD3DBV0</accession>
<protein>
    <submittedName>
        <fullName evidence="3">Uncharacterized protein</fullName>
    </submittedName>
</protein>
<dbReference type="SUPFAM" id="SSF55895">
    <property type="entry name" value="Ribonuclease Rh-like"/>
    <property type="match status" value="1"/>
</dbReference>
<dbReference type="PANTHER" id="PTHR11240">
    <property type="entry name" value="RIBONUCLEASE T2"/>
    <property type="match status" value="1"/>
</dbReference>
<evidence type="ECO:0000256" key="1">
    <source>
        <dbReference type="ARBA" id="ARBA00007469"/>
    </source>
</evidence>
<dbReference type="InterPro" id="IPR036430">
    <property type="entry name" value="RNase_T2-like_sf"/>
</dbReference>
<evidence type="ECO:0000313" key="4">
    <source>
        <dbReference type="Proteomes" id="UP001054902"/>
    </source>
</evidence>
<sequence length="267" mass="30712">MRISMGYAVCLLVQVVGAKKNLRAVVNNDLDVSSVESIKSPSKIEKAKSFDFYVLSMSYQPEFCHMKRKFSYAGCEKPQDFWRKNLTIHGMWPEDEDGSWPSNCSNEKFNPQTVDDLGEDRFYHFWPDVKLNPKHSLEYTFYEHEWEKHGTCTGLSQDDYFDTALRHFLPTPEVVHENYGSSIPKDTLLSTYRDENYDEVGDVVLVCSGGKYLSEVRICVAKSRADNSGSKRIKCIHEVEDEGSCGEVVHIAKFYVDEEEVVELKEK</sequence>
<dbReference type="InterPro" id="IPR001568">
    <property type="entry name" value="RNase_T2-like"/>
</dbReference>
<gene>
    <name evidence="3" type="ORF">CTEN210_16887</name>
</gene>
<dbReference type="Proteomes" id="UP001054902">
    <property type="component" value="Unassembled WGS sequence"/>
</dbReference>
<comment type="caution">
    <text evidence="3">The sequence shown here is derived from an EMBL/GenBank/DDBJ whole genome shotgun (WGS) entry which is preliminary data.</text>
</comment>
<reference evidence="3 4" key="1">
    <citation type="journal article" date="2021" name="Sci. Rep.">
        <title>The genome of the diatom Chaetoceros tenuissimus carries an ancient integrated fragment of an extant virus.</title>
        <authorList>
            <person name="Hongo Y."/>
            <person name="Kimura K."/>
            <person name="Takaki Y."/>
            <person name="Yoshida Y."/>
            <person name="Baba S."/>
            <person name="Kobayashi G."/>
            <person name="Nagasaki K."/>
            <person name="Hano T."/>
            <person name="Tomaru Y."/>
        </authorList>
    </citation>
    <scope>NUCLEOTIDE SEQUENCE [LARGE SCALE GENOMIC DNA]</scope>
    <source>
        <strain evidence="3 4">NIES-3715</strain>
    </source>
</reference>
<dbReference type="GO" id="GO:0033897">
    <property type="term" value="F:ribonuclease T2 activity"/>
    <property type="evidence" value="ECO:0007669"/>
    <property type="project" value="InterPro"/>
</dbReference>
<name>A0AAD3DBV0_9STRA</name>
<dbReference type="Gene3D" id="3.90.730.10">
    <property type="entry name" value="Ribonuclease T2-like"/>
    <property type="match status" value="1"/>
</dbReference>
<proteinExistence type="inferred from homology"/>
<organism evidence="3 4">
    <name type="scientific">Chaetoceros tenuissimus</name>
    <dbReference type="NCBI Taxonomy" id="426638"/>
    <lineage>
        <taxon>Eukaryota</taxon>
        <taxon>Sar</taxon>
        <taxon>Stramenopiles</taxon>
        <taxon>Ochrophyta</taxon>
        <taxon>Bacillariophyta</taxon>
        <taxon>Coscinodiscophyceae</taxon>
        <taxon>Chaetocerotophycidae</taxon>
        <taxon>Chaetocerotales</taxon>
        <taxon>Chaetocerotaceae</taxon>
        <taxon>Chaetoceros</taxon>
    </lineage>
</organism>
<dbReference type="InterPro" id="IPR033130">
    <property type="entry name" value="RNase_T2_His_AS_2"/>
</dbReference>
<dbReference type="EMBL" id="BLLK01000069">
    <property type="protein sequence ID" value="GFH60411.1"/>
    <property type="molecule type" value="Genomic_DNA"/>
</dbReference>
<evidence type="ECO:0000256" key="2">
    <source>
        <dbReference type="RuleBase" id="RU004328"/>
    </source>
</evidence>
<dbReference type="Pfam" id="PF00445">
    <property type="entry name" value="Ribonuclease_T2"/>
    <property type="match status" value="1"/>
</dbReference>
<dbReference type="GO" id="GO:0003723">
    <property type="term" value="F:RNA binding"/>
    <property type="evidence" value="ECO:0007669"/>
    <property type="project" value="InterPro"/>
</dbReference>
<dbReference type="CDD" id="cd00374">
    <property type="entry name" value="RNase_T2"/>
    <property type="match status" value="1"/>
</dbReference>
<dbReference type="GO" id="GO:0005576">
    <property type="term" value="C:extracellular region"/>
    <property type="evidence" value="ECO:0007669"/>
    <property type="project" value="TreeGrafter"/>
</dbReference>
<keyword evidence="4" id="KW-1185">Reference proteome</keyword>
<evidence type="ECO:0000313" key="3">
    <source>
        <dbReference type="EMBL" id="GFH60411.1"/>
    </source>
</evidence>
<dbReference type="PROSITE" id="PS00531">
    <property type="entry name" value="RNASE_T2_2"/>
    <property type="match status" value="1"/>
</dbReference>
<comment type="similarity">
    <text evidence="1 2">Belongs to the RNase T2 family.</text>
</comment>
<dbReference type="GO" id="GO:0006401">
    <property type="term" value="P:RNA catabolic process"/>
    <property type="evidence" value="ECO:0007669"/>
    <property type="project" value="TreeGrafter"/>
</dbReference>